<keyword evidence="3" id="KW-1185">Reference proteome</keyword>
<dbReference type="EMBL" id="MCFA01000096">
    <property type="protein sequence ID" value="ORY08717.1"/>
    <property type="molecule type" value="Genomic_DNA"/>
</dbReference>
<feature type="region of interest" description="Disordered" evidence="1">
    <location>
        <begin position="36"/>
        <end position="57"/>
    </location>
</feature>
<gene>
    <name evidence="2" type="ORF">BCR34DRAFT_603362</name>
</gene>
<evidence type="ECO:0000313" key="2">
    <source>
        <dbReference type="EMBL" id="ORY08717.1"/>
    </source>
</evidence>
<feature type="region of interest" description="Disordered" evidence="1">
    <location>
        <begin position="163"/>
        <end position="193"/>
    </location>
</feature>
<feature type="region of interest" description="Disordered" evidence="1">
    <location>
        <begin position="235"/>
        <end position="264"/>
    </location>
</feature>
<sequence length="301" mass="31146">MEAERERGRHGRATVFLIERGRALANNATWKEGGIAAADGNGSSLGKETGDAAAGGAERRLPDCARGEGIARIGRERAESVAEQSSRSDVAMLVAPRTHEASRARWGFRHAGGEEGCRDTHTMDCATGSIEAAQRRAEGVVVGALMSSGINSEVDSVKGNLEGAMGGRGKGHGRAGLPLGGTRWAPSATPQRPHSKFVLEARLSNASRPGRLDAGFELLSTTPFALPLGSPIVPSAPPSQLAPHPLHPPACSQSDHAQAARPSSCSPLWPAASAACCLACSRGAEGKQAGKLLKPPQRDAP</sequence>
<name>A0A1Y1ZFG8_9PLEO</name>
<evidence type="ECO:0000256" key="1">
    <source>
        <dbReference type="SAM" id="MobiDB-lite"/>
    </source>
</evidence>
<proteinExistence type="predicted"/>
<accession>A0A1Y1ZFG8</accession>
<reference evidence="2 3" key="1">
    <citation type="submission" date="2016-07" db="EMBL/GenBank/DDBJ databases">
        <title>Pervasive Adenine N6-methylation of Active Genes in Fungi.</title>
        <authorList>
            <consortium name="DOE Joint Genome Institute"/>
            <person name="Mondo S.J."/>
            <person name="Dannebaum R.O."/>
            <person name="Kuo R.C."/>
            <person name="Labutti K."/>
            <person name="Haridas S."/>
            <person name="Kuo A."/>
            <person name="Salamov A."/>
            <person name="Ahrendt S.R."/>
            <person name="Lipzen A."/>
            <person name="Sullivan W."/>
            <person name="Andreopoulos W.B."/>
            <person name="Clum A."/>
            <person name="Lindquist E."/>
            <person name="Daum C."/>
            <person name="Ramamoorthy G.K."/>
            <person name="Gryganskyi A."/>
            <person name="Culley D."/>
            <person name="Magnuson J.K."/>
            <person name="James T.Y."/>
            <person name="O'Malley M.A."/>
            <person name="Stajich J.E."/>
            <person name="Spatafora J.W."/>
            <person name="Visel A."/>
            <person name="Grigoriev I.V."/>
        </authorList>
    </citation>
    <scope>NUCLEOTIDE SEQUENCE [LARGE SCALE GENOMIC DNA]</scope>
    <source>
        <strain evidence="2 3">CBS 115471</strain>
    </source>
</reference>
<dbReference type="Proteomes" id="UP000193144">
    <property type="component" value="Unassembled WGS sequence"/>
</dbReference>
<evidence type="ECO:0000313" key="3">
    <source>
        <dbReference type="Proteomes" id="UP000193144"/>
    </source>
</evidence>
<organism evidence="2 3">
    <name type="scientific">Clohesyomyces aquaticus</name>
    <dbReference type="NCBI Taxonomy" id="1231657"/>
    <lineage>
        <taxon>Eukaryota</taxon>
        <taxon>Fungi</taxon>
        <taxon>Dikarya</taxon>
        <taxon>Ascomycota</taxon>
        <taxon>Pezizomycotina</taxon>
        <taxon>Dothideomycetes</taxon>
        <taxon>Pleosporomycetidae</taxon>
        <taxon>Pleosporales</taxon>
        <taxon>Lindgomycetaceae</taxon>
        <taxon>Clohesyomyces</taxon>
    </lineage>
</organism>
<dbReference type="AlphaFoldDB" id="A0A1Y1ZFG8"/>
<comment type="caution">
    <text evidence="2">The sequence shown here is derived from an EMBL/GenBank/DDBJ whole genome shotgun (WGS) entry which is preliminary data.</text>
</comment>
<protein>
    <submittedName>
        <fullName evidence="2">Uncharacterized protein</fullName>
    </submittedName>
</protein>